<evidence type="ECO:0000313" key="2">
    <source>
        <dbReference type="EMBL" id="MCL1630700.1"/>
    </source>
</evidence>
<keyword evidence="1" id="KW-0472">Membrane</keyword>
<protein>
    <submittedName>
        <fullName evidence="2">YpmS family protein</fullName>
    </submittedName>
</protein>
<gene>
    <name evidence="2" type="ORF">M3N64_01865</name>
</gene>
<keyword evidence="1" id="KW-0812">Transmembrane</keyword>
<dbReference type="EMBL" id="JAMAST010000001">
    <property type="protein sequence ID" value="MCL1630700.1"/>
    <property type="molecule type" value="Genomic_DNA"/>
</dbReference>
<dbReference type="Pfam" id="PF09911">
    <property type="entry name" value="DUF2140"/>
    <property type="match status" value="1"/>
</dbReference>
<sequence>MNGSRQTRKKKNFWKYAFLILISIELLALLVFFAFLTNGFSSPDSPTPHVNRTKGQAIFSVQANKQQLENMINDQIDSGNNKRLSYHVNIGDQLVLNGKYKLLFTAIPFSLTFTPKVSDGDLVLKETDVKLGSIPLPDKQVLSFLKMGSKFPKWVVIQPEQRQVYIHLTDVEVQKGLYLRAQTVNLPNNEVSFSVHQVRK</sequence>
<evidence type="ECO:0000313" key="3">
    <source>
        <dbReference type="Proteomes" id="UP001203004"/>
    </source>
</evidence>
<comment type="caution">
    <text evidence="2">The sequence shown here is derived from an EMBL/GenBank/DDBJ whole genome shotgun (WGS) entry which is preliminary data.</text>
</comment>
<reference evidence="2 3" key="1">
    <citation type="submission" date="2022-05" db="EMBL/GenBank/DDBJ databases">
        <title>Sporolactobacillus sp nov CPB3-1, isolated from tree bark (Mangifera indica L.).</title>
        <authorList>
            <person name="Phuengjayaem S."/>
            <person name="Tanasupawat S."/>
        </authorList>
    </citation>
    <scope>NUCLEOTIDE SEQUENCE [LARGE SCALE GENOMIC DNA]</scope>
    <source>
        <strain evidence="2 3">CPB3-1</strain>
    </source>
</reference>
<keyword evidence="1" id="KW-1133">Transmembrane helix</keyword>
<dbReference type="InterPro" id="IPR018672">
    <property type="entry name" value="DUF2140"/>
</dbReference>
<feature type="transmembrane region" description="Helical" evidence="1">
    <location>
        <begin position="12"/>
        <end position="36"/>
    </location>
</feature>
<organism evidence="2 3">
    <name type="scientific">Sporolactobacillus mangiferae</name>
    <dbReference type="NCBI Taxonomy" id="2940498"/>
    <lineage>
        <taxon>Bacteria</taxon>
        <taxon>Bacillati</taxon>
        <taxon>Bacillota</taxon>
        <taxon>Bacilli</taxon>
        <taxon>Bacillales</taxon>
        <taxon>Sporolactobacillaceae</taxon>
        <taxon>Sporolactobacillus</taxon>
    </lineage>
</organism>
<evidence type="ECO:0000256" key="1">
    <source>
        <dbReference type="SAM" id="Phobius"/>
    </source>
</evidence>
<accession>A0ABT0M8M6</accession>
<dbReference type="RefSeq" id="WP_249096474.1">
    <property type="nucleotide sequence ID" value="NZ_JAMAST010000001.1"/>
</dbReference>
<proteinExistence type="predicted"/>
<keyword evidence="3" id="KW-1185">Reference proteome</keyword>
<dbReference type="Proteomes" id="UP001203004">
    <property type="component" value="Unassembled WGS sequence"/>
</dbReference>
<name>A0ABT0M8M6_9BACL</name>